<sequence length="424" mass="48815">MVLGFSKNRIRVWLAIAFVILASYGRYRISENIADYFIKIEVAVFICAFALGRNNNKLINRFSICYYLFIVYRLCVGYLMYGDIVGEQKRFVYYEFGIAIIFALVVSVSNYDRILELIRNFGIIISFLALVEYMSKYNRFVKYLNPKCYFINTSQMGESSWRVRTIFFHPSIFAMFICVCWGIIIFYPYKDALINNLVKILFAISVLASNSRSGWVTFLIINCLILVEKWAKKNNYTTRGTIHVIGALFILGTIGGIIKADSVGNIVDRVLNRWSSSFSSNDISNYNRITMLNMGLSEWKKTGIVTKLFGFGPDYAIRLLRANPIRGWNRAVDNTYITILLNYGAIGLLLFVIILFGALYVFFKSGNRRVKTAAIMCIALYSSYFFFDEFSWLTCIILYNFAVLGFKERTGELIEQSRNSDSEL</sequence>
<dbReference type="Proteomes" id="UP000179284">
    <property type="component" value="Chromosome I"/>
</dbReference>
<keyword evidence="3 5" id="KW-1133">Transmembrane helix</keyword>
<feature type="transmembrane region" description="Helical" evidence="5">
    <location>
        <begin position="166"/>
        <end position="188"/>
    </location>
</feature>
<feature type="transmembrane region" description="Helical" evidence="5">
    <location>
        <begin position="12"/>
        <end position="29"/>
    </location>
</feature>
<dbReference type="InterPro" id="IPR051533">
    <property type="entry name" value="WaaL-like"/>
</dbReference>
<dbReference type="EMBL" id="CP017831">
    <property type="protein sequence ID" value="AOZ97016.1"/>
    <property type="molecule type" value="Genomic_DNA"/>
</dbReference>
<gene>
    <name evidence="7" type="ORF">bhn_I1983</name>
</gene>
<dbReference type="AlphaFoldDB" id="A0A1D9P332"/>
<dbReference type="GO" id="GO:0016020">
    <property type="term" value="C:membrane"/>
    <property type="evidence" value="ECO:0007669"/>
    <property type="project" value="UniProtKB-SubCell"/>
</dbReference>
<dbReference type="InterPro" id="IPR007016">
    <property type="entry name" value="O-antigen_ligase-rel_domated"/>
</dbReference>
<evidence type="ECO:0000256" key="3">
    <source>
        <dbReference type="ARBA" id="ARBA00022989"/>
    </source>
</evidence>
<feature type="transmembrane region" description="Helical" evidence="5">
    <location>
        <begin position="239"/>
        <end position="258"/>
    </location>
</feature>
<reference evidence="8" key="1">
    <citation type="submission" date="2016-10" db="EMBL/GenBank/DDBJ databases">
        <title>The complete genome sequence of the rumen bacterium Butyrivibrio hungatei MB2003.</title>
        <authorList>
            <person name="Palevich N."/>
            <person name="Kelly W.J."/>
            <person name="Leahy S.C."/>
            <person name="Altermann E."/>
            <person name="Rakonjac J."/>
            <person name="Attwood G.T."/>
        </authorList>
    </citation>
    <scope>NUCLEOTIDE SEQUENCE [LARGE SCALE GENOMIC DNA]</scope>
    <source>
        <strain evidence="8">MB2003</strain>
    </source>
</reference>
<evidence type="ECO:0000313" key="8">
    <source>
        <dbReference type="Proteomes" id="UP000179284"/>
    </source>
</evidence>
<keyword evidence="2 5" id="KW-0812">Transmembrane</keyword>
<name>A0A1D9P332_9FIRM</name>
<organism evidence="7 8">
    <name type="scientific">Butyrivibrio hungatei</name>
    <dbReference type="NCBI Taxonomy" id="185008"/>
    <lineage>
        <taxon>Bacteria</taxon>
        <taxon>Bacillati</taxon>
        <taxon>Bacillota</taxon>
        <taxon>Clostridia</taxon>
        <taxon>Lachnospirales</taxon>
        <taxon>Lachnospiraceae</taxon>
        <taxon>Butyrivibrio</taxon>
    </lineage>
</organism>
<feature type="transmembrane region" description="Helical" evidence="5">
    <location>
        <begin position="117"/>
        <end position="135"/>
    </location>
</feature>
<dbReference type="KEGG" id="bhu:bhn_I1983"/>
<comment type="subcellular location">
    <subcellularLocation>
        <location evidence="1">Membrane</location>
        <topology evidence="1">Multi-pass membrane protein</topology>
    </subcellularLocation>
</comment>
<feature type="transmembrane region" description="Helical" evidence="5">
    <location>
        <begin position="36"/>
        <end position="52"/>
    </location>
</feature>
<proteinExistence type="predicted"/>
<feature type="domain" description="O-antigen ligase-related" evidence="6">
    <location>
        <begin position="199"/>
        <end position="352"/>
    </location>
</feature>
<feature type="transmembrane region" description="Helical" evidence="5">
    <location>
        <begin position="200"/>
        <end position="227"/>
    </location>
</feature>
<feature type="transmembrane region" description="Helical" evidence="5">
    <location>
        <begin position="91"/>
        <end position="111"/>
    </location>
</feature>
<dbReference type="PANTHER" id="PTHR37422">
    <property type="entry name" value="TEICHURONIC ACID BIOSYNTHESIS PROTEIN TUAE"/>
    <property type="match status" value="1"/>
</dbReference>
<feature type="transmembrane region" description="Helical" evidence="5">
    <location>
        <begin position="58"/>
        <end position="79"/>
    </location>
</feature>
<evidence type="ECO:0000256" key="5">
    <source>
        <dbReference type="SAM" id="Phobius"/>
    </source>
</evidence>
<feature type="transmembrane region" description="Helical" evidence="5">
    <location>
        <begin position="336"/>
        <end position="363"/>
    </location>
</feature>
<dbReference type="PANTHER" id="PTHR37422:SF13">
    <property type="entry name" value="LIPOPOLYSACCHARIDE BIOSYNTHESIS PROTEIN PA4999-RELATED"/>
    <property type="match status" value="1"/>
</dbReference>
<protein>
    <submittedName>
        <fullName evidence="7">Wyz family protein</fullName>
    </submittedName>
</protein>
<feature type="transmembrane region" description="Helical" evidence="5">
    <location>
        <begin position="375"/>
        <end position="399"/>
    </location>
</feature>
<evidence type="ECO:0000259" key="6">
    <source>
        <dbReference type="Pfam" id="PF04932"/>
    </source>
</evidence>
<evidence type="ECO:0000256" key="1">
    <source>
        <dbReference type="ARBA" id="ARBA00004141"/>
    </source>
</evidence>
<dbReference type="OrthoDB" id="7056675at2"/>
<dbReference type="Pfam" id="PF04932">
    <property type="entry name" value="Wzy_C"/>
    <property type="match status" value="1"/>
</dbReference>
<keyword evidence="8" id="KW-1185">Reference proteome</keyword>
<evidence type="ECO:0000313" key="7">
    <source>
        <dbReference type="EMBL" id="AOZ97016.1"/>
    </source>
</evidence>
<evidence type="ECO:0000256" key="2">
    <source>
        <dbReference type="ARBA" id="ARBA00022692"/>
    </source>
</evidence>
<keyword evidence="4 5" id="KW-0472">Membrane</keyword>
<accession>A0A1D9P332</accession>
<evidence type="ECO:0000256" key="4">
    <source>
        <dbReference type="ARBA" id="ARBA00023136"/>
    </source>
</evidence>
<dbReference type="RefSeq" id="WP_071176662.1">
    <property type="nucleotide sequence ID" value="NZ_CP017831.1"/>
</dbReference>